<dbReference type="InterPro" id="IPR043519">
    <property type="entry name" value="NT_sf"/>
</dbReference>
<comment type="subunit">
    <text evidence="2">Interacts with ribosomal protein uL14 (rplN).</text>
</comment>
<keyword evidence="4" id="KW-1185">Reference proteome</keyword>
<protein>
    <recommendedName>
        <fullName evidence="2">Ribosomal silencing factor RsfS</fullName>
    </recommendedName>
</protein>
<dbReference type="HAMAP" id="MF_01477">
    <property type="entry name" value="Iojap_RsfS"/>
    <property type="match status" value="1"/>
</dbReference>
<gene>
    <name evidence="2 3" type="primary">rsfS</name>
    <name evidence="3" type="ORF">VST7929_01936</name>
</gene>
<name>A0ABN8DT78_9VIBR</name>
<evidence type="ECO:0000256" key="2">
    <source>
        <dbReference type="HAMAP-Rule" id="MF_01477"/>
    </source>
</evidence>
<comment type="similarity">
    <text evidence="1 2">Belongs to the Iojap/RsfS family.</text>
</comment>
<comment type="subcellular location">
    <subcellularLocation>
        <location evidence="2">Cytoplasm</location>
    </subcellularLocation>
</comment>
<reference evidence="3" key="1">
    <citation type="submission" date="2021-11" db="EMBL/GenBank/DDBJ databases">
        <authorList>
            <person name="Rodrigo-Torres L."/>
            <person name="Arahal R. D."/>
            <person name="Lucena T."/>
        </authorList>
    </citation>
    <scope>NUCLEOTIDE SEQUENCE</scope>
    <source>
        <strain evidence="3">CECT 7929</strain>
    </source>
</reference>
<organism evidence="3 4">
    <name type="scientific">Vibrio stylophorae</name>
    <dbReference type="NCBI Taxonomy" id="659351"/>
    <lineage>
        <taxon>Bacteria</taxon>
        <taxon>Pseudomonadati</taxon>
        <taxon>Pseudomonadota</taxon>
        <taxon>Gammaproteobacteria</taxon>
        <taxon>Vibrionales</taxon>
        <taxon>Vibrionaceae</taxon>
        <taxon>Vibrio</taxon>
    </lineage>
</organism>
<dbReference type="Pfam" id="PF02410">
    <property type="entry name" value="RsfS"/>
    <property type="match status" value="1"/>
</dbReference>
<comment type="caution">
    <text evidence="3">The sequence shown here is derived from an EMBL/GenBank/DDBJ whole genome shotgun (WGS) entry which is preliminary data.</text>
</comment>
<dbReference type="SUPFAM" id="SSF81301">
    <property type="entry name" value="Nucleotidyltransferase"/>
    <property type="match status" value="1"/>
</dbReference>
<keyword evidence="2" id="KW-0678">Repressor</keyword>
<dbReference type="NCBIfam" id="TIGR00090">
    <property type="entry name" value="rsfS_iojap_ybeB"/>
    <property type="match status" value="1"/>
</dbReference>
<accession>A0ABN8DT78</accession>
<dbReference type="PANTHER" id="PTHR21043:SF0">
    <property type="entry name" value="MITOCHONDRIAL ASSEMBLY OF RIBOSOMAL LARGE SUBUNIT PROTEIN 1"/>
    <property type="match status" value="1"/>
</dbReference>
<dbReference type="PANTHER" id="PTHR21043">
    <property type="entry name" value="IOJAP SUPERFAMILY ORTHOLOG"/>
    <property type="match status" value="1"/>
</dbReference>
<dbReference type="Gene3D" id="3.30.460.10">
    <property type="entry name" value="Beta Polymerase, domain 2"/>
    <property type="match status" value="1"/>
</dbReference>
<keyword evidence="2" id="KW-0810">Translation regulation</keyword>
<comment type="function">
    <text evidence="2">Functions as a ribosomal silencing factor. Interacts with ribosomal protein uL14 (rplN), blocking formation of intersubunit bridge B8. Prevents association of the 30S and 50S ribosomal subunits and the formation of functional ribosomes, thus repressing translation.</text>
</comment>
<dbReference type="RefSeq" id="WP_290368688.1">
    <property type="nucleotide sequence ID" value="NZ_CAKLDI010000001.1"/>
</dbReference>
<dbReference type="InterPro" id="IPR004394">
    <property type="entry name" value="Iojap/RsfS/C7orf30"/>
</dbReference>
<dbReference type="Proteomes" id="UP000838672">
    <property type="component" value="Unassembled WGS sequence"/>
</dbReference>
<evidence type="ECO:0000256" key="1">
    <source>
        <dbReference type="ARBA" id="ARBA00010574"/>
    </source>
</evidence>
<proteinExistence type="inferred from homology"/>
<dbReference type="EMBL" id="CAKLDI010000001">
    <property type="protein sequence ID" value="CAH0534035.1"/>
    <property type="molecule type" value="Genomic_DNA"/>
</dbReference>
<sequence length="105" mass="11849">MQIEHLEQFAVEAVDDMKAEAIVTLNVEAFSSITSRMVICTGTSNRHVHAIAHHVVENAKALKLSVFGTEGEKEGEWVVVDLGDVMVHVMQQESRERYQLEKLWS</sequence>
<keyword evidence="2" id="KW-0963">Cytoplasm</keyword>
<evidence type="ECO:0000313" key="4">
    <source>
        <dbReference type="Proteomes" id="UP000838672"/>
    </source>
</evidence>
<evidence type="ECO:0000313" key="3">
    <source>
        <dbReference type="EMBL" id="CAH0534035.1"/>
    </source>
</evidence>